<proteinExistence type="predicted"/>
<name>A0A098QW06_9SPIO</name>
<keyword evidence="1" id="KW-0472">Membrane</keyword>
<sequence>MNKKVNSVLFVLGATVVNILLMLILFIGTFVLYGRFLAPLVDPSVSQFIVIFLFFASIILTYVLYNVLVNKLADKIDFDTYFDPIVKPRKRNKEK</sequence>
<feature type="transmembrane region" description="Helical" evidence="1">
    <location>
        <begin position="7"/>
        <end position="33"/>
    </location>
</feature>
<feature type="transmembrane region" description="Helical" evidence="1">
    <location>
        <begin position="45"/>
        <end position="65"/>
    </location>
</feature>
<evidence type="ECO:0008006" key="4">
    <source>
        <dbReference type="Google" id="ProtNLM"/>
    </source>
</evidence>
<evidence type="ECO:0000313" key="3">
    <source>
        <dbReference type="Proteomes" id="UP000029692"/>
    </source>
</evidence>
<keyword evidence="3" id="KW-1185">Reference proteome</keyword>
<organism evidence="2 3">
    <name type="scientific">Spirochaeta lutea</name>
    <dbReference type="NCBI Taxonomy" id="1480694"/>
    <lineage>
        <taxon>Bacteria</taxon>
        <taxon>Pseudomonadati</taxon>
        <taxon>Spirochaetota</taxon>
        <taxon>Spirochaetia</taxon>
        <taxon>Spirochaetales</taxon>
        <taxon>Spirochaetaceae</taxon>
        <taxon>Spirochaeta</taxon>
    </lineage>
</organism>
<protein>
    <recommendedName>
        <fullName evidence="4">Leader peptide processing enzyme</fullName>
    </recommendedName>
</protein>
<reference evidence="2 3" key="1">
    <citation type="submission" date="2014-05" db="EMBL/GenBank/DDBJ databases">
        <title>De novo Genome Sequence of Spirocheata sp.</title>
        <authorList>
            <person name="Shivani Y."/>
            <person name="Subhash Y."/>
            <person name="Tushar L."/>
            <person name="Sasikala C."/>
            <person name="Ramana C.V."/>
        </authorList>
    </citation>
    <scope>NUCLEOTIDE SEQUENCE [LARGE SCALE GENOMIC DNA]</scope>
    <source>
        <strain evidence="2 3">JC230</strain>
    </source>
</reference>
<accession>A0A098QW06</accession>
<dbReference type="EMBL" id="JNUP01000065">
    <property type="protein sequence ID" value="KGE71593.1"/>
    <property type="molecule type" value="Genomic_DNA"/>
</dbReference>
<dbReference type="RefSeq" id="WP_037548034.1">
    <property type="nucleotide sequence ID" value="NZ_JNUP01000065.1"/>
</dbReference>
<dbReference type="STRING" id="1480694.DC28_09950"/>
<dbReference type="eggNOG" id="ENOG5033KTC">
    <property type="taxonomic scope" value="Bacteria"/>
</dbReference>
<keyword evidence="1" id="KW-0812">Transmembrane</keyword>
<dbReference type="AlphaFoldDB" id="A0A098QW06"/>
<evidence type="ECO:0000313" key="2">
    <source>
        <dbReference type="EMBL" id="KGE71593.1"/>
    </source>
</evidence>
<dbReference type="OrthoDB" id="363155at2"/>
<evidence type="ECO:0000256" key="1">
    <source>
        <dbReference type="SAM" id="Phobius"/>
    </source>
</evidence>
<dbReference type="Proteomes" id="UP000029692">
    <property type="component" value="Unassembled WGS sequence"/>
</dbReference>
<comment type="caution">
    <text evidence="2">The sequence shown here is derived from an EMBL/GenBank/DDBJ whole genome shotgun (WGS) entry which is preliminary data.</text>
</comment>
<keyword evidence="1" id="KW-1133">Transmembrane helix</keyword>
<gene>
    <name evidence="2" type="ORF">DC28_09950</name>
</gene>